<dbReference type="Proteomes" id="UP000722125">
    <property type="component" value="Unassembled WGS sequence"/>
</dbReference>
<evidence type="ECO:0000313" key="3">
    <source>
        <dbReference type="Proteomes" id="UP000722125"/>
    </source>
</evidence>
<sequence>MTGDDGLAGQRPAPGGGAHRASALVEAARDAHARATSAPVDPVTAVHAAAARRWTAGLRVAAAALTEVGDGRHDEPSQELSALSAPPARPAPPAPSATVRAPSPRGLAGLATAAAEAVVGALWRTLDRVGSAGFSLDPRDAAANLRTAAALAARARRAATRPPPGDAAASGRAADAWRALADALDAATREVATDGAAGDLASRLEDTAAGARRAGAALAALADALARARTGHGAVRTALRRAAADLPRRPRDLGRVDGLLAHLREALAAGFGPWRAAATAARRCEAELAAVRAAMPFPDGLAPGLRAAELTALHAPGSGRPPLVDGVLRRARYEYARLPATDRAAVDAALAGAASARTRAWLLALLAAGHGPTALHRLARHLADRDPDASSDPVRHLAAGRTLRQPDDLTCGSSSLVVARMVRDPAVATWVLDGYDVRTDERDARTPQDRFEELVRQTKARTDDPRDDPARGWAPRNLSAPWPPAAGTAPWAAARELRQGSGVDHRVELVDKGSARDRAAAFRSLVDATDAGSPALLYVGNDLSPRHVVLALAHDERGVQVYEPSRGVLRTVSRDQFVGSGFSLGSWRQPWAVVVPSREPGRHAAREVGLRRR</sequence>
<dbReference type="EMBL" id="JAHBOH010000002">
    <property type="protein sequence ID" value="MBT0995675.1"/>
    <property type="molecule type" value="Genomic_DNA"/>
</dbReference>
<organism evidence="2 3">
    <name type="scientific">Cellulomonas fulva</name>
    <dbReference type="NCBI Taxonomy" id="2835530"/>
    <lineage>
        <taxon>Bacteria</taxon>
        <taxon>Bacillati</taxon>
        <taxon>Actinomycetota</taxon>
        <taxon>Actinomycetes</taxon>
        <taxon>Micrococcales</taxon>
        <taxon>Cellulomonadaceae</taxon>
        <taxon>Cellulomonas</taxon>
    </lineage>
</organism>
<protein>
    <recommendedName>
        <fullName evidence="4">Peptidase C39-like domain-containing protein</fullName>
    </recommendedName>
</protein>
<feature type="compositionally biased region" description="Basic and acidic residues" evidence="1">
    <location>
        <begin position="458"/>
        <end position="470"/>
    </location>
</feature>
<evidence type="ECO:0008006" key="4">
    <source>
        <dbReference type="Google" id="ProtNLM"/>
    </source>
</evidence>
<accession>A0ABS5U2R6</accession>
<name>A0ABS5U2R6_9CELL</name>
<feature type="region of interest" description="Disordered" evidence="1">
    <location>
        <begin position="458"/>
        <end position="487"/>
    </location>
</feature>
<dbReference type="RefSeq" id="WP_214352800.1">
    <property type="nucleotide sequence ID" value="NZ_JAHBOH010000002.1"/>
</dbReference>
<comment type="caution">
    <text evidence="2">The sequence shown here is derived from an EMBL/GenBank/DDBJ whole genome shotgun (WGS) entry which is preliminary data.</text>
</comment>
<proteinExistence type="predicted"/>
<evidence type="ECO:0000256" key="1">
    <source>
        <dbReference type="SAM" id="MobiDB-lite"/>
    </source>
</evidence>
<gene>
    <name evidence="2" type="ORF">KIN34_15455</name>
</gene>
<feature type="region of interest" description="Disordered" evidence="1">
    <location>
        <begin position="1"/>
        <end position="42"/>
    </location>
</feature>
<reference evidence="2 3" key="1">
    <citation type="submission" date="2021-05" db="EMBL/GenBank/DDBJ databases">
        <title>Description of Cellulomonas sp. DKR-3 sp. nov.</title>
        <authorList>
            <person name="Dahal R.H."/>
            <person name="Chaudhary D.K."/>
        </authorList>
    </citation>
    <scope>NUCLEOTIDE SEQUENCE [LARGE SCALE GENOMIC DNA]</scope>
    <source>
        <strain evidence="2 3">DKR-3</strain>
    </source>
</reference>
<keyword evidence="3" id="KW-1185">Reference proteome</keyword>
<evidence type="ECO:0000313" key="2">
    <source>
        <dbReference type="EMBL" id="MBT0995675.1"/>
    </source>
</evidence>
<feature type="region of interest" description="Disordered" evidence="1">
    <location>
        <begin position="69"/>
        <end position="101"/>
    </location>
</feature>